<evidence type="ECO:0000256" key="1">
    <source>
        <dbReference type="SAM" id="MobiDB-lite"/>
    </source>
</evidence>
<feature type="compositionally biased region" description="Polar residues" evidence="1">
    <location>
        <begin position="49"/>
        <end position="58"/>
    </location>
</feature>
<reference evidence="4 5" key="1">
    <citation type="journal article" date="2020" name="bioRxiv">
        <title>Sequence and annotation of 42 cannabis genomes reveals extensive copy number variation in cannabinoid synthesis and pathogen resistance genes.</title>
        <authorList>
            <person name="Mckernan K.J."/>
            <person name="Helbert Y."/>
            <person name="Kane L.T."/>
            <person name="Ebling H."/>
            <person name="Zhang L."/>
            <person name="Liu B."/>
            <person name="Eaton Z."/>
            <person name="Mclaughlin S."/>
            <person name="Kingan S."/>
            <person name="Baybayan P."/>
            <person name="Concepcion G."/>
            <person name="Jordan M."/>
            <person name="Riva A."/>
            <person name="Barbazuk W."/>
            <person name="Harkins T."/>
        </authorList>
    </citation>
    <scope>NUCLEOTIDE SEQUENCE [LARGE SCALE GENOMIC DNA]</scope>
    <source>
        <strain evidence="4 5">cv. Jamaican Lion 4</strain>
        <strain evidence="3">Father</strain>
        <strain evidence="2">Mother</strain>
        <tissue evidence="3">Leaf</tissue>
    </source>
</reference>
<evidence type="ECO:0000313" key="5">
    <source>
        <dbReference type="Proteomes" id="UP000583929"/>
    </source>
</evidence>
<dbReference type="Proteomes" id="UP000525078">
    <property type="component" value="Unassembled WGS sequence"/>
</dbReference>
<feature type="region of interest" description="Disordered" evidence="1">
    <location>
        <begin position="314"/>
        <end position="347"/>
    </location>
</feature>
<dbReference type="Pfam" id="PF05340">
    <property type="entry name" value="DUF740"/>
    <property type="match status" value="2"/>
</dbReference>
<comment type="caution">
    <text evidence="3">The sequence shown here is derived from an EMBL/GenBank/DDBJ whole genome shotgun (WGS) entry which is preliminary data.</text>
</comment>
<dbReference type="EMBL" id="JAATIP010000389">
    <property type="protein sequence ID" value="KAF4349649.1"/>
    <property type="molecule type" value="Genomic_DNA"/>
</dbReference>
<evidence type="ECO:0000313" key="2">
    <source>
        <dbReference type="EMBL" id="KAF4349649.1"/>
    </source>
</evidence>
<dbReference type="Proteomes" id="UP000583929">
    <property type="component" value="Unassembled WGS sequence"/>
</dbReference>
<feature type="region of interest" description="Disordered" evidence="1">
    <location>
        <begin position="49"/>
        <end position="102"/>
    </location>
</feature>
<name>A0A7J6DZR8_CANSA</name>
<feature type="compositionally biased region" description="Polar residues" evidence="1">
    <location>
        <begin position="335"/>
        <end position="347"/>
    </location>
</feature>
<dbReference type="PANTHER" id="PTHR31659">
    <property type="entry name" value="PROTEIN: UPF0503-LIKE PROTEIN, PUTATIVE (DUF740)-RELATED"/>
    <property type="match status" value="1"/>
</dbReference>
<proteinExistence type="predicted"/>
<accession>A0A7J6DZR8</accession>
<protein>
    <submittedName>
        <fullName evidence="3">Uncharacterized protein</fullName>
    </submittedName>
</protein>
<dbReference type="EMBL" id="JAATIQ010000553">
    <property type="protein sequence ID" value="KAF4351556.1"/>
    <property type="molecule type" value="Genomic_DNA"/>
</dbReference>
<keyword evidence="5" id="KW-1185">Reference proteome</keyword>
<gene>
    <name evidence="2" type="ORF">F8388_019609</name>
    <name evidence="3" type="ORF">G4B88_000594</name>
</gene>
<dbReference type="InterPro" id="IPR008004">
    <property type="entry name" value="OCTOPUS-like"/>
</dbReference>
<evidence type="ECO:0000313" key="3">
    <source>
        <dbReference type="EMBL" id="KAF4351556.1"/>
    </source>
</evidence>
<dbReference type="AlphaFoldDB" id="A0A7J6DZR8"/>
<sequence length="602" mass="66574">MAVIPLQPLALAQAQSRRLSTCHRHPSIPITGFCASCLRERLVGIEASVNNDTPTRNQAGSGAGAGAGAASSSGSELRRSKSCNGPKSEVFANPSDPTRRRSCDVRARNSLYNLFNLDDEKKGTAGKFEVELGNLRFELKEEDRNGNEGEIRVSERGLLDEEDGCELRPMKEFIDLECKKKKKGTGKDLKDIAGTFWVAASGLSKKLRKWGRKPKGKKLNNDDDNDGGVLGVERCSPRHLRETQSEVGDYGLGRRSCDTDPRLSMDAGRMSLDEYRYSFDEPRASWDGYLIGRAAYPRLTPMVSVVEDTKLSDGENESCVSDTNLVKDGEMSPGGTAQTKDYYNSESLPLQRRRRSFDCSNSLHRKGGLAEVDDLKLNSNAKVSPATTELFFGAKLLITNRDLRDAKLKSVKDESLESVESTSSKDAADSVPPIGRTQKGLKKSQGWQRKWNLWGLNLMQKQRGDQPKCGLVNEEDILVGGNVADPTVPNSWENLRRVANGETNGSVSQKLIRSYSVSCRKPTCKIDGLLSNPNAGGETRGISVKKREDFSLQRNRSARYSPNHVDNNGLLRFYLTPLRSYRRSQSGKSRLKNTHSMAKNVL</sequence>
<feature type="region of interest" description="Disordered" evidence="1">
    <location>
        <begin position="410"/>
        <end position="443"/>
    </location>
</feature>
<organism evidence="3 5">
    <name type="scientific">Cannabis sativa</name>
    <name type="common">Hemp</name>
    <name type="synonym">Marijuana</name>
    <dbReference type="NCBI Taxonomy" id="3483"/>
    <lineage>
        <taxon>Eukaryota</taxon>
        <taxon>Viridiplantae</taxon>
        <taxon>Streptophyta</taxon>
        <taxon>Embryophyta</taxon>
        <taxon>Tracheophyta</taxon>
        <taxon>Spermatophyta</taxon>
        <taxon>Magnoliopsida</taxon>
        <taxon>eudicotyledons</taxon>
        <taxon>Gunneridae</taxon>
        <taxon>Pentapetalae</taxon>
        <taxon>rosids</taxon>
        <taxon>fabids</taxon>
        <taxon>Rosales</taxon>
        <taxon>Cannabaceae</taxon>
        <taxon>Cannabis</taxon>
    </lineage>
</organism>
<dbReference type="PANTHER" id="PTHR31659:SF0">
    <property type="entry name" value="EMB|CAB61945.1"/>
    <property type="match status" value="1"/>
</dbReference>
<evidence type="ECO:0000313" key="4">
    <source>
        <dbReference type="Proteomes" id="UP000525078"/>
    </source>
</evidence>